<feature type="binding site" evidence="9">
    <location>
        <position position="552"/>
    </location>
    <ligand>
        <name>Zn(2+)</name>
        <dbReference type="ChEBI" id="CHEBI:29105"/>
    </ligand>
</feature>
<evidence type="ECO:0000256" key="7">
    <source>
        <dbReference type="ARBA" id="ARBA00022917"/>
    </source>
</evidence>
<keyword evidence="7 9" id="KW-0648">Protein biosynthesis</keyword>
<evidence type="ECO:0000256" key="1">
    <source>
        <dbReference type="ARBA" id="ARBA00008226"/>
    </source>
</evidence>
<dbReference type="InterPro" id="IPR018163">
    <property type="entry name" value="Thr/Ala-tRNA-synth_IIc_edit"/>
</dbReference>
<comment type="subcellular location">
    <subcellularLocation>
        <location evidence="9">Cytoplasm</location>
    </subcellularLocation>
</comment>
<proteinExistence type="inferred from homology"/>
<evidence type="ECO:0000259" key="10">
    <source>
        <dbReference type="PROSITE" id="PS50860"/>
    </source>
</evidence>
<dbReference type="InterPro" id="IPR050058">
    <property type="entry name" value="Ala-tRNA_ligase"/>
</dbReference>
<dbReference type="Gene3D" id="3.30.930.10">
    <property type="entry name" value="Bira Bifunctional Protein, Domain 2"/>
    <property type="match status" value="1"/>
</dbReference>
<dbReference type="GO" id="GO:0005524">
    <property type="term" value="F:ATP binding"/>
    <property type="evidence" value="ECO:0007669"/>
    <property type="project" value="UniProtKB-UniRule"/>
</dbReference>
<dbReference type="PROSITE" id="PS50860">
    <property type="entry name" value="AA_TRNA_LIGASE_II_ALA"/>
    <property type="match status" value="1"/>
</dbReference>
<keyword evidence="9" id="KW-0479">Metal-binding</keyword>
<dbReference type="EC" id="6.1.1.7" evidence="9"/>
<keyword evidence="2 9" id="KW-0820">tRNA-binding</keyword>
<dbReference type="SUPFAM" id="SSF101353">
    <property type="entry name" value="Putative anticodon-binding domain of alanyl-tRNA synthetase (AlaRS)"/>
    <property type="match status" value="1"/>
</dbReference>
<dbReference type="PANTHER" id="PTHR11777:SF9">
    <property type="entry name" value="ALANINE--TRNA LIGASE, CYTOPLASMIC"/>
    <property type="match status" value="1"/>
</dbReference>
<dbReference type="SUPFAM" id="SSF55681">
    <property type="entry name" value="Class II aaRS and biotin synthetases"/>
    <property type="match status" value="1"/>
</dbReference>
<dbReference type="InterPro" id="IPR045864">
    <property type="entry name" value="aa-tRNA-synth_II/BPL/LPL"/>
</dbReference>
<evidence type="ECO:0000313" key="11">
    <source>
        <dbReference type="EMBL" id="PIS40218.1"/>
    </source>
</evidence>
<dbReference type="GO" id="GO:0005829">
    <property type="term" value="C:cytosol"/>
    <property type="evidence" value="ECO:0007669"/>
    <property type="project" value="TreeGrafter"/>
</dbReference>
<dbReference type="FunFam" id="3.30.980.10:FF:000004">
    <property type="entry name" value="Alanine--tRNA ligase, cytoplasmic"/>
    <property type="match status" value="1"/>
</dbReference>
<organism evidence="11 12">
    <name type="scientific">Candidatus Nealsonbacteria bacterium CG08_land_8_20_14_0_20_36_22</name>
    <dbReference type="NCBI Taxonomy" id="1974704"/>
    <lineage>
        <taxon>Bacteria</taxon>
        <taxon>Candidatus Nealsoniibacteriota</taxon>
    </lineage>
</organism>
<dbReference type="InterPro" id="IPR018164">
    <property type="entry name" value="Ala-tRNA-synth_IIc_N"/>
</dbReference>
<keyword evidence="8 9" id="KW-0030">Aminoacyl-tRNA synthetase</keyword>
<feature type="binding site" evidence="9">
    <location>
        <position position="444"/>
    </location>
    <ligand>
        <name>Zn(2+)</name>
        <dbReference type="ChEBI" id="CHEBI:29105"/>
    </ligand>
</feature>
<keyword evidence="9" id="KW-0862">Zinc</keyword>
<evidence type="ECO:0000256" key="5">
    <source>
        <dbReference type="ARBA" id="ARBA00022840"/>
    </source>
</evidence>
<evidence type="ECO:0000256" key="2">
    <source>
        <dbReference type="ARBA" id="ARBA00022555"/>
    </source>
</evidence>
<comment type="caution">
    <text evidence="11">The sequence shown here is derived from an EMBL/GenBank/DDBJ whole genome shotgun (WGS) entry which is preliminary data.</text>
</comment>
<evidence type="ECO:0000256" key="3">
    <source>
        <dbReference type="ARBA" id="ARBA00022598"/>
    </source>
</evidence>
<comment type="function">
    <text evidence="9">Catalyzes the attachment of alanine to tRNA(Ala) in a two-step reaction: alanine is first activated by ATP to form Ala-AMP and then transferred to the acceptor end of tRNA(Ala). Also edits incorrectly charged Ser-tRNA(Ala) and Gly-tRNA(Ala) via its editing domain.</text>
</comment>
<feature type="binding site" evidence="9">
    <location>
        <position position="556"/>
    </location>
    <ligand>
        <name>Zn(2+)</name>
        <dbReference type="ChEBI" id="CHEBI:29105"/>
    </ligand>
</feature>
<comment type="domain">
    <text evidence="9">Consists of three domains; the N-terminal catalytic domain, the editing domain and the C-terminal C-Ala domain. The editing domain removes incorrectly charged amino acids, while the C-Ala domain, along with tRNA(Ala), serves as a bridge to cooperatively bring together the editing and aminoacylation centers thus stimulating deacylation of misacylated tRNAs.</text>
</comment>
<dbReference type="InterPro" id="IPR012947">
    <property type="entry name" value="tRNA_SAD"/>
</dbReference>
<evidence type="ECO:0000256" key="4">
    <source>
        <dbReference type="ARBA" id="ARBA00022741"/>
    </source>
</evidence>
<evidence type="ECO:0000256" key="9">
    <source>
        <dbReference type="HAMAP-Rule" id="MF_00036"/>
    </source>
</evidence>
<dbReference type="NCBIfam" id="NF002436">
    <property type="entry name" value="PRK01584.1"/>
    <property type="match status" value="1"/>
</dbReference>
<evidence type="ECO:0000256" key="8">
    <source>
        <dbReference type="ARBA" id="ARBA00023146"/>
    </source>
</evidence>
<dbReference type="Gene3D" id="3.30.54.20">
    <property type="match status" value="1"/>
</dbReference>
<dbReference type="AlphaFoldDB" id="A0A2H0YP14"/>
<comment type="cofactor">
    <cofactor evidence="9">
        <name>Zn(2+)</name>
        <dbReference type="ChEBI" id="CHEBI:29105"/>
    </cofactor>
    <text evidence="9">Binds 1 zinc ion per subunit.</text>
</comment>
<dbReference type="Pfam" id="PF01411">
    <property type="entry name" value="tRNA-synt_2c"/>
    <property type="match status" value="1"/>
</dbReference>
<dbReference type="GO" id="GO:0006419">
    <property type="term" value="P:alanyl-tRNA aminoacylation"/>
    <property type="evidence" value="ECO:0007669"/>
    <property type="project" value="UniProtKB-UniRule"/>
</dbReference>
<dbReference type="CDD" id="cd00673">
    <property type="entry name" value="AlaRS_core"/>
    <property type="match status" value="1"/>
</dbReference>
<dbReference type="PRINTS" id="PR00980">
    <property type="entry name" value="TRNASYNTHALA"/>
</dbReference>
<dbReference type="EMBL" id="PEYC01000020">
    <property type="protein sequence ID" value="PIS40218.1"/>
    <property type="molecule type" value="Genomic_DNA"/>
</dbReference>
<keyword evidence="4 9" id="KW-0547">Nucleotide-binding</keyword>
<keyword evidence="6 9" id="KW-0694">RNA-binding</keyword>
<feature type="binding site" evidence="9">
    <location>
        <position position="448"/>
    </location>
    <ligand>
        <name>Zn(2+)</name>
        <dbReference type="ChEBI" id="CHEBI:29105"/>
    </ligand>
</feature>
<dbReference type="InterPro" id="IPR002318">
    <property type="entry name" value="Ala-tRNA-lgiase_IIc"/>
</dbReference>
<dbReference type="Gene3D" id="3.30.980.10">
    <property type="entry name" value="Threonyl-trna Synthetase, Chain A, domain 2"/>
    <property type="match status" value="1"/>
</dbReference>
<dbReference type="GO" id="GO:0004813">
    <property type="term" value="F:alanine-tRNA ligase activity"/>
    <property type="evidence" value="ECO:0007669"/>
    <property type="project" value="UniProtKB-UniRule"/>
</dbReference>
<keyword evidence="5 9" id="KW-0067">ATP-binding</keyword>
<keyword evidence="9" id="KW-0963">Cytoplasm</keyword>
<comment type="catalytic activity">
    <reaction evidence="9">
        <text>tRNA(Ala) + L-alanine + ATP = L-alanyl-tRNA(Ala) + AMP + diphosphate</text>
        <dbReference type="Rhea" id="RHEA:12540"/>
        <dbReference type="Rhea" id="RHEA-COMP:9657"/>
        <dbReference type="Rhea" id="RHEA-COMP:9923"/>
        <dbReference type="ChEBI" id="CHEBI:30616"/>
        <dbReference type="ChEBI" id="CHEBI:33019"/>
        <dbReference type="ChEBI" id="CHEBI:57972"/>
        <dbReference type="ChEBI" id="CHEBI:78442"/>
        <dbReference type="ChEBI" id="CHEBI:78497"/>
        <dbReference type="ChEBI" id="CHEBI:456215"/>
        <dbReference type="EC" id="6.1.1.7"/>
    </reaction>
</comment>
<keyword evidence="3 9" id="KW-0436">Ligase</keyword>
<comment type="similarity">
    <text evidence="1 9">Belongs to the class-II aminoacyl-tRNA synthetase family.</text>
</comment>
<dbReference type="GO" id="GO:0008270">
    <property type="term" value="F:zinc ion binding"/>
    <property type="evidence" value="ECO:0007669"/>
    <property type="project" value="UniProtKB-UniRule"/>
</dbReference>
<accession>A0A2H0YP14</accession>
<dbReference type="SMART" id="SM00863">
    <property type="entry name" value="tRNA_SAD"/>
    <property type="match status" value="1"/>
</dbReference>
<dbReference type="Proteomes" id="UP000231472">
    <property type="component" value="Unassembled WGS sequence"/>
</dbReference>
<dbReference type="InterPro" id="IPR018165">
    <property type="entry name" value="Ala-tRNA-synth_IIc_core"/>
</dbReference>
<dbReference type="NCBIfam" id="TIGR00344">
    <property type="entry name" value="alaS"/>
    <property type="match status" value="1"/>
</dbReference>
<dbReference type="HAMAP" id="MF_00036_B">
    <property type="entry name" value="Ala_tRNA_synth_B"/>
    <property type="match status" value="1"/>
</dbReference>
<dbReference type="Pfam" id="PF07973">
    <property type="entry name" value="tRNA_SAD"/>
    <property type="match status" value="1"/>
</dbReference>
<reference evidence="12" key="1">
    <citation type="submission" date="2017-09" db="EMBL/GenBank/DDBJ databases">
        <title>Depth-based differentiation of microbial function through sediment-hosted aquifers and enrichment of novel symbionts in the deep terrestrial subsurface.</title>
        <authorList>
            <person name="Probst A.J."/>
            <person name="Ladd B."/>
            <person name="Jarett J.K."/>
            <person name="Geller-Mcgrath D.E."/>
            <person name="Sieber C.M.K."/>
            <person name="Emerson J.B."/>
            <person name="Anantharaman K."/>
            <person name="Thomas B.C."/>
            <person name="Malmstrom R."/>
            <person name="Stieglmeier M."/>
            <person name="Klingl A."/>
            <person name="Woyke T."/>
            <person name="Ryan C.M."/>
            <person name="Banfield J.F."/>
        </authorList>
    </citation>
    <scope>NUCLEOTIDE SEQUENCE [LARGE SCALE GENOMIC DNA]</scope>
</reference>
<dbReference type="SUPFAM" id="SSF55186">
    <property type="entry name" value="ThrRS/AlaRS common domain"/>
    <property type="match status" value="1"/>
</dbReference>
<dbReference type="PANTHER" id="PTHR11777">
    <property type="entry name" value="ALANYL-TRNA SYNTHETASE"/>
    <property type="match status" value="1"/>
</dbReference>
<gene>
    <name evidence="9" type="primary">alaS</name>
    <name evidence="11" type="ORF">COT32_01035</name>
</gene>
<sequence length="586" mass="67288">MTSKELRKKFLDFFKKKGHAIIPGASLIPEHDPTVLFTTAGMHPLTPFLLGEKHPAGQRLADAQKCVRTGDIDSIGDNWHLTFFEMLGNWSLGDYWKKEAIEWSFEFLTEKKWLDIPAGKLSITVFAGDKDAPEDKDSAKIWQKLGILKERIYYLPKEENWWGPAGQTGPCGPCTEMFYDTGKEKCNSNCRPGCSCGKYAEIWNDVFMEFNKTKEGKYLPLKQKNVDTGMGLERTIAVLAGFDNVYETELFKPIIKKIGELTTKNYPLPTTHYRIIADHLKAATFILAENIEPSNVERGYVLRRLIRRAVRHGRQIGIKNIFTHKVAESIIEIYPELKKNQDFIFEQLIREEEKFGKTLKRGLKQFERLAKNNKITGEKAFNLYQNYGFPLELTQELGKERNIKIDEKDFQEALKKHQELSRLGSEKKFKGGLADHSKKVTKYHTATHLLLAALRQILSSHIYQRGSNITAERLRFDFSHTAKLTPEELKKVEDLVNQKIKDGLEVKWEEMSLEEAKKQRAMGVFGEKYGERVKVYTIFNPKTGEIFSQEICGGPHVKRTSELGKFKIIKEESSGASVRRLRAVLE</sequence>
<dbReference type="InterPro" id="IPR023033">
    <property type="entry name" value="Ala_tRNA_ligase_euk/bac"/>
</dbReference>
<feature type="domain" description="Alanyl-transfer RNA synthetases family profile" evidence="10">
    <location>
        <begin position="1"/>
        <end position="586"/>
    </location>
</feature>
<dbReference type="InterPro" id="IPR018162">
    <property type="entry name" value="Ala-tRNA-ligase_IIc_anticod-bd"/>
</dbReference>
<dbReference type="GO" id="GO:0002161">
    <property type="term" value="F:aminoacyl-tRNA deacylase activity"/>
    <property type="evidence" value="ECO:0007669"/>
    <property type="project" value="TreeGrafter"/>
</dbReference>
<name>A0A2H0YP14_9BACT</name>
<evidence type="ECO:0000313" key="12">
    <source>
        <dbReference type="Proteomes" id="UP000231472"/>
    </source>
</evidence>
<dbReference type="GO" id="GO:0000049">
    <property type="term" value="F:tRNA binding"/>
    <property type="evidence" value="ECO:0007669"/>
    <property type="project" value="UniProtKB-KW"/>
</dbReference>
<evidence type="ECO:0000256" key="6">
    <source>
        <dbReference type="ARBA" id="ARBA00022884"/>
    </source>
</evidence>
<protein>
    <recommendedName>
        <fullName evidence="9">Alanine--tRNA ligase</fullName>
        <ecNumber evidence="9">6.1.1.7</ecNumber>
    </recommendedName>
    <alternativeName>
        <fullName evidence="9">Alanyl-tRNA synthetase</fullName>
        <shortName evidence="9">AlaRS</shortName>
    </alternativeName>
</protein>